<dbReference type="InterPro" id="IPR017853">
    <property type="entry name" value="GH"/>
</dbReference>
<sequence length="498" mass="56421">MAEALLPKDFLWGFATASYQIEGAAKEDGRGPSIWDTFSHTPGKTADGGTGDIACDAYHRMDEDIALLRSSGATAYRFSISWSRMIPLGGRTDPVNEAGIAFYVRYVDALLAAGITPFVTLFHWDLPQGLHDRYLGMLNKVEFMQDFERYARLCFERLPKVKHWITLNEPWCSSVLGYNTGLFAPGRCSDREKSDVGDSSREHLVAAHSLLLAHGAAVKAYRDDFKPRDKGVIGITLNGDWTEPWDPADPEDVAACERKLEFAISWFADPVYFGKYPDSMRKQLGDRLPEFTPEEAALLKGSNDFYGMNHYTANYIKHKKTPAELDDHLGNLETLFVNKAGDCIGPETQSVWLRPHPQGFRKLLGWLDARYGKPIIYVTENGTSLKGENDLPREVMVNDDFRANYFRGYIDAMVKARVEDGVDVRGYLAWSLLEYVPFLSYLESQWLIARFLCSNFEWAEGYETRFGVTFVDYKGGQKRYPKKSFKVIGEVFGKLIKK</sequence>
<evidence type="ECO:0000256" key="4">
    <source>
        <dbReference type="RuleBase" id="RU003690"/>
    </source>
</evidence>
<keyword evidence="6" id="KW-1185">Reference proteome</keyword>
<evidence type="ECO:0000256" key="3">
    <source>
        <dbReference type="ARBA" id="ARBA00023295"/>
    </source>
</evidence>
<dbReference type="Proteomes" id="UP001447188">
    <property type="component" value="Unassembled WGS sequence"/>
</dbReference>
<dbReference type="InterPro" id="IPR001360">
    <property type="entry name" value="Glyco_hydro_1"/>
</dbReference>
<keyword evidence="3" id="KW-0326">Glycosidase</keyword>
<organism evidence="5 6">
    <name type="scientific">Discina gigas</name>
    <dbReference type="NCBI Taxonomy" id="1032678"/>
    <lineage>
        <taxon>Eukaryota</taxon>
        <taxon>Fungi</taxon>
        <taxon>Dikarya</taxon>
        <taxon>Ascomycota</taxon>
        <taxon>Pezizomycotina</taxon>
        <taxon>Pezizomycetes</taxon>
        <taxon>Pezizales</taxon>
        <taxon>Discinaceae</taxon>
        <taxon>Discina</taxon>
    </lineage>
</organism>
<name>A0ABR3G7B1_9PEZI</name>
<dbReference type="PANTHER" id="PTHR10353">
    <property type="entry name" value="GLYCOSYL HYDROLASE"/>
    <property type="match status" value="1"/>
</dbReference>
<evidence type="ECO:0000256" key="1">
    <source>
        <dbReference type="ARBA" id="ARBA00010838"/>
    </source>
</evidence>
<evidence type="ECO:0000313" key="5">
    <source>
        <dbReference type="EMBL" id="KAL0631844.1"/>
    </source>
</evidence>
<keyword evidence="2" id="KW-0378">Hydrolase</keyword>
<protein>
    <recommendedName>
        <fullName evidence="7">Beta-glucosidase</fullName>
    </recommendedName>
</protein>
<accession>A0ABR3G7B1</accession>
<comment type="similarity">
    <text evidence="1 4">Belongs to the glycosyl hydrolase 1 family.</text>
</comment>
<proteinExistence type="inferred from homology"/>
<dbReference type="Gene3D" id="3.20.20.80">
    <property type="entry name" value="Glycosidases"/>
    <property type="match status" value="1"/>
</dbReference>
<dbReference type="PROSITE" id="PS00653">
    <property type="entry name" value="GLYCOSYL_HYDROL_F1_2"/>
    <property type="match status" value="1"/>
</dbReference>
<evidence type="ECO:0000313" key="6">
    <source>
        <dbReference type="Proteomes" id="UP001447188"/>
    </source>
</evidence>
<dbReference type="InterPro" id="IPR033132">
    <property type="entry name" value="GH_1_N_CS"/>
</dbReference>
<dbReference type="PRINTS" id="PR00131">
    <property type="entry name" value="GLHYDRLASE1"/>
</dbReference>
<gene>
    <name evidence="5" type="ORF">Q9L58_009282</name>
</gene>
<dbReference type="SUPFAM" id="SSF51445">
    <property type="entry name" value="(Trans)glycosidases"/>
    <property type="match status" value="1"/>
</dbReference>
<reference evidence="5 6" key="1">
    <citation type="submission" date="2024-02" db="EMBL/GenBank/DDBJ databases">
        <title>Discinaceae phylogenomics.</title>
        <authorList>
            <person name="Dirks A.C."/>
            <person name="James T.Y."/>
        </authorList>
    </citation>
    <scope>NUCLEOTIDE SEQUENCE [LARGE SCALE GENOMIC DNA]</scope>
    <source>
        <strain evidence="5 6">ACD0624</strain>
    </source>
</reference>
<evidence type="ECO:0000256" key="2">
    <source>
        <dbReference type="ARBA" id="ARBA00022801"/>
    </source>
</evidence>
<dbReference type="PANTHER" id="PTHR10353:SF36">
    <property type="entry name" value="LP05116P"/>
    <property type="match status" value="1"/>
</dbReference>
<comment type="caution">
    <text evidence="5">The sequence shown here is derived from an EMBL/GenBank/DDBJ whole genome shotgun (WGS) entry which is preliminary data.</text>
</comment>
<dbReference type="Pfam" id="PF00232">
    <property type="entry name" value="Glyco_hydro_1"/>
    <property type="match status" value="2"/>
</dbReference>
<evidence type="ECO:0008006" key="7">
    <source>
        <dbReference type="Google" id="ProtNLM"/>
    </source>
</evidence>
<dbReference type="EMBL" id="JBBBZM010000205">
    <property type="protein sequence ID" value="KAL0631844.1"/>
    <property type="molecule type" value="Genomic_DNA"/>
</dbReference>